<dbReference type="GO" id="GO:0043190">
    <property type="term" value="C:ATP-binding cassette (ABC) transporter complex"/>
    <property type="evidence" value="ECO:0007669"/>
    <property type="project" value="InterPro"/>
</dbReference>
<proteinExistence type="predicted"/>
<feature type="transmembrane region" description="Helical" evidence="1">
    <location>
        <begin position="53"/>
        <end position="72"/>
    </location>
</feature>
<gene>
    <name evidence="2" type="ORF">MNB_SV-14-805</name>
</gene>
<keyword evidence="1" id="KW-0472">Membrane</keyword>
<accession>A0A1W1BMN5</accession>
<sequence>MIESIFAFIGTPFVNFMKKMEKFGTFILFQLHLFPLIFKRPWRLKQIFEQTEVVAIGTFGVIFLTALFLGLIEAVQLYQGFSKFGAESFMGYTIFISISRELAPLLAGLMVTAQAISSMSAELGTMRVTEQIDAIETLAVDSKKYLLIPRIVATTLAVPLLVIAFDFISNMSAFLMAWFALDMNPVVYADSIKQLLHISDIGSGILKGLLYGYLIGTIGSYVGYHTTGGAKGVGVSTTKAVVLASVTVFIADLFLSIIFLALDW</sequence>
<feature type="transmembrane region" description="Helical" evidence="1">
    <location>
        <begin position="92"/>
        <end position="117"/>
    </location>
</feature>
<dbReference type="PANTHER" id="PTHR30188:SF4">
    <property type="entry name" value="PROTEIN TRIGALACTOSYLDIACYLGLYCEROL 1, CHLOROPLASTIC"/>
    <property type="match status" value="1"/>
</dbReference>
<evidence type="ECO:0000256" key="1">
    <source>
        <dbReference type="SAM" id="Phobius"/>
    </source>
</evidence>
<dbReference type="GO" id="GO:0005548">
    <property type="term" value="F:phospholipid transporter activity"/>
    <property type="evidence" value="ECO:0007669"/>
    <property type="project" value="TreeGrafter"/>
</dbReference>
<name>A0A1W1BMN5_9ZZZZ</name>
<dbReference type="InterPro" id="IPR030802">
    <property type="entry name" value="Permease_MalE"/>
</dbReference>
<feature type="transmembrane region" description="Helical" evidence="1">
    <location>
        <begin position="240"/>
        <end position="262"/>
    </location>
</feature>
<organism evidence="2">
    <name type="scientific">hydrothermal vent metagenome</name>
    <dbReference type="NCBI Taxonomy" id="652676"/>
    <lineage>
        <taxon>unclassified sequences</taxon>
        <taxon>metagenomes</taxon>
        <taxon>ecological metagenomes</taxon>
    </lineage>
</organism>
<dbReference type="EMBL" id="FPHN01000041">
    <property type="protein sequence ID" value="SFV54799.1"/>
    <property type="molecule type" value="Genomic_DNA"/>
</dbReference>
<protein>
    <submittedName>
        <fullName evidence="2">ABC transporter permease protein</fullName>
    </submittedName>
</protein>
<dbReference type="PANTHER" id="PTHR30188">
    <property type="entry name" value="ABC TRANSPORTER PERMEASE PROTEIN-RELATED"/>
    <property type="match status" value="1"/>
</dbReference>
<feature type="transmembrane region" description="Helical" evidence="1">
    <location>
        <begin position="201"/>
        <end position="224"/>
    </location>
</feature>
<reference evidence="2" key="1">
    <citation type="submission" date="2016-10" db="EMBL/GenBank/DDBJ databases">
        <authorList>
            <person name="de Groot N.N."/>
        </authorList>
    </citation>
    <scope>NUCLEOTIDE SEQUENCE</scope>
</reference>
<evidence type="ECO:0000313" key="2">
    <source>
        <dbReference type="EMBL" id="SFV54799.1"/>
    </source>
</evidence>
<dbReference type="AlphaFoldDB" id="A0A1W1BMN5"/>
<dbReference type="Pfam" id="PF02405">
    <property type="entry name" value="MlaE"/>
    <property type="match status" value="1"/>
</dbReference>
<keyword evidence="1" id="KW-1133">Transmembrane helix</keyword>
<feature type="transmembrane region" description="Helical" evidence="1">
    <location>
        <begin position="151"/>
        <end position="181"/>
    </location>
</feature>
<keyword evidence="1" id="KW-0812">Transmembrane</keyword>